<dbReference type="EMBL" id="UINC01006550">
    <property type="protein sequence ID" value="SVA28202.1"/>
    <property type="molecule type" value="Genomic_DNA"/>
</dbReference>
<feature type="transmembrane region" description="Helical" evidence="7">
    <location>
        <begin position="193"/>
        <end position="218"/>
    </location>
</feature>
<feature type="transmembrane region" description="Helical" evidence="7">
    <location>
        <begin position="76"/>
        <end position="100"/>
    </location>
</feature>
<dbReference type="SUPFAM" id="SSF161098">
    <property type="entry name" value="MetI-like"/>
    <property type="match status" value="1"/>
</dbReference>
<dbReference type="InterPro" id="IPR025966">
    <property type="entry name" value="OppC_N"/>
</dbReference>
<dbReference type="Pfam" id="PF00528">
    <property type="entry name" value="BPD_transp_1"/>
    <property type="match status" value="1"/>
</dbReference>
<evidence type="ECO:0000313" key="9">
    <source>
        <dbReference type="EMBL" id="SVA28202.1"/>
    </source>
</evidence>
<dbReference type="Gene3D" id="1.10.3720.10">
    <property type="entry name" value="MetI-like"/>
    <property type="match status" value="1"/>
</dbReference>
<keyword evidence="2" id="KW-0813">Transport</keyword>
<dbReference type="InterPro" id="IPR035906">
    <property type="entry name" value="MetI-like_sf"/>
</dbReference>
<keyword evidence="5 7" id="KW-1133">Transmembrane helix</keyword>
<evidence type="ECO:0000256" key="5">
    <source>
        <dbReference type="ARBA" id="ARBA00022989"/>
    </source>
</evidence>
<dbReference type="InterPro" id="IPR050366">
    <property type="entry name" value="BP-dependent_transpt_permease"/>
</dbReference>
<feature type="domain" description="ABC transmembrane type-1" evidence="8">
    <location>
        <begin position="72"/>
        <end position="261"/>
    </location>
</feature>
<dbReference type="PROSITE" id="PS50928">
    <property type="entry name" value="ABC_TM1"/>
    <property type="match status" value="1"/>
</dbReference>
<evidence type="ECO:0000256" key="2">
    <source>
        <dbReference type="ARBA" id="ARBA00022448"/>
    </source>
</evidence>
<dbReference type="Pfam" id="PF12911">
    <property type="entry name" value="OppC_N"/>
    <property type="match status" value="1"/>
</dbReference>
<protein>
    <recommendedName>
        <fullName evidence="8">ABC transmembrane type-1 domain-containing protein</fullName>
    </recommendedName>
</protein>
<reference evidence="9" key="1">
    <citation type="submission" date="2018-05" db="EMBL/GenBank/DDBJ databases">
        <authorList>
            <person name="Lanie J.A."/>
            <person name="Ng W.-L."/>
            <person name="Kazmierczak K.M."/>
            <person name="Andrzejewski T.M."/>
            <person name="Davidsen T.M."/>
            <person name="Wayne K.J."/>
            <person name="Tettelin H."/>
            <person name="Glass J.I."/>
            <person name="Rusch D."/>
            <person name="Podicherti R."/>
            <person name="Tsui H.-C.T."/>
            <person name="Winkler M.E."/>
        </authorList>
    </citation>
    <scope>NUCLEOTIDE SEQUENCE</scope>
</reference>
<evidence type="ECO:0000256" key="7">
    <source>
        <dbReference type="SAM" id="Phobius"/>
    </source>
</evidence>
<sequence length="277" mass="29890">MKFGTYLRSPLEIAAVFFAVLMVVLALIGPLIAPHDPYGVDFYNRFIPPSAEYIFGTDATGRDVFSRVLYGARLTLASALLVIVIVALIGIIVGIVSALSGGLVDDILMRFTDIWLAFPPLVLALGFAAAFGAGINAAILALVITWWPGYARLTRALIVETKDKDFIVAAKAMGVGKSRTIIFHLIPNSLDVLFVQLSLDVAAVILVISGLSFIGVGAQIPLAEWGAMIADGRSAMSRAWWVVFFPGLAILLTAVSFNLVGDILRRELDPALRRREF</sequence>
<evidence type="ECO:0000256" key="6">
    <source>
        <dbReference type="ARBA" id="ARBA00023136"/>
    </source>
</evidence>
<dbReference type="GO" id="GO:0005886">
    <property type="term" value="C:plasma membrane"/>
    <property type="evidence" value="ECO:0007669"/>
    <property type="project" value="UniProtKB-SubCell"/>
</dbReference>
<feature type="transmembrane region" description="Helical" evidence="7">
    <location>
        <begin position="121"/>
        <end position="147"/>
    </location>
</feature>
<keyword evidence="4 7" id="KW-0812">Transmembrane</keyword>
<feature type="transmembrane region" description="Helical" evidence="7">
    <location>
        <begin position="12"/>
        <end position="33"/>
    </location>
</feature>
<keyword evidence="3" id="KW-1003">Cell membrane</keyword>
<evidence type="ECO:0000256" key="3">
    <source>
        <dbReference type="ARBA" id="ARBA00022475"/>
    </source>
</evidence>
<dbReference type="InterPro" id="IPR000515">
    <property type="entry name" value="MetI-like"/>
</dbReference>
<evidence type="ECO:0000256" key="4">
    <source>
        <dbReference type="ARBA" id="ARBA00022692"/>
    </source>
</evidence>
<name>A0A381UJ45_9ZZZZ</name>
<evidence type="ECO:0000259" key="8">
    <source>
        <dbReference type="PROSITE" id="PS50928"/>
    </source>
</evidence>
<accession>A0A381UJ45</accession>
<gene>
    <name evidence="9" type="ORF">METZ01_LOCUS81056</name>
</gene>
<comment type="subcellular location">
    <subcellularLocation>
        <location evidence="1">Cell membrane</location>
        <topology evidence="1">Multi-pass membrane protein</topology>
    </subcellularLocation>
</comment>
<dbReference type="GO" id="GO:0055085">
    <property type="term" value="P:transmembrane transport"/>
    <property type="evidence" value="ECO:0007669"/>
    <property type="project" value="InterPro"/>
</dbReference>
<proteinExistence type="predicted"/>
<organism evidence="9">
    <name type="scientific">marine metagenome</name>
    <dbReference type="NCBI Taxonomy" id="408172"/>
    <lineage>
        <taxon>unclassified sequences</taxon>
        <taxon>metagenomes</taxon>
        <taxon>ecological metagenomes</taxon>
    </lineage>
</organism>
<dbReference type="PANTHER" id="PTHR43386:SF1">
    <property type="entry name" value="D,D-DIPEPTIDE TRANSPORT SYSTEM PERMEASE PROTEIN DDPC-RELATED"/>
    <property type="match status" value="1"/>
</dbReference>
<keyword evidence="6 7" id="KW-0472">Membrane</keyword>
<dbReference type="AlphaFoldDB" id="A0A381UJ45"/>
<dbReference type="PANTHER" id="PTHR43386">
    <property type="entry name" value="OLIGOPEPTIDE TRANSPORT SYSTEM PERMEASE PROTEIN APPC"/>
    <property type="match status" value="1"/>
</dbReference>
<evidence type="ECO:0000256" key="1">
    <source>
        <dbReference type="ARBA" id="ARBA00004651"/>
    </source>
</evidence>
<dbReference type="CDD" id="cd06261">
    <property type="entry name" value="TM_PBP2"/>
    <property type="match status" value="1"/>
</dbReference>
<feature type="transmembrane region" description="Helical" evidence="7">
    <location>
        <begin position="239"/>
        <end position="260"/>
    </location>
</feature>